<name>A0A2Z6ZTB0_9LAMI</name>
<dbReference type="EMBL" id="KV123635">
    <property type="protein sequence ID" value="KZT76422.1"/>
    <property type="molecule type" value="Genomic_DNA"/>
</dbReference>
<feature type="compositionally biased region" description="Basic and acidic residues" evidence="1">
    <location>
        <begin position="93"/>
        <end position="109"/>
    </location>
</feature>
<reference evidence="2 3" key="1">
    <citation type="journal article" date="2015" name="Proc. Natl. Acad. Sci. U.S.A.">
        <title>The resurrection genome of Boea hygrometrica: A blueprint for survival of dehydration.</title>
        <authorList>
            <person name="Xiao L."/>
            <person name="Yang G."/>
            <person name="Zhang L."/>
            <person name="Yang X."/>
            <person name="Zhao S."/>
            <person name="Ji Z."/>
            <person name="Zhou Q."/>
            <person name="Hu M."/>
            <person name="Wang Y."/>
            <person name="Chen M."/>
            <person name="Xu Y."/>
            <person name="Jin H."/>
            <person name="Xiao X."/>
            <person name="Hu G."/>
            <person name="Bao F."/>
            <person name="Hu Y."/>
            <person name="Wan P."/>
            <person name="Li L."/>
            <person name="Deng X."/>
            <person name="Kuang T."/>
            <person name="Xiang C."/>
            <person name="Zhu J.K."/>
            <person name="Oliver M.J."/>
            <person name="He Y."/>
        </authorList>
    </citation>
    <scope>NUCLEOTIDE SEQUENCE [LARGE SCALE GENOMIC DNA]</scope>
    <source>
        <strain evidence="3">cv. XS01</strain>
    </source>
</reference>
<organism evidence="2 3">
    <name type="scientific">Dorcoceras hygrometricum</name>
    <dbReference type="NCBI Taxonomy" id="472368"/>
    <lineage>
        <taxon>Eukaryota</taxon>
        <taxon>Viridiplantae</taxon>
        <taxon>Streptophyta</taxon>
        <taxon>Embryophyta</taxon>
        <taxon>Tracheophyta</taxon>
        <taxon>Spermatophyta</taxon>
        <taxon>Magnoliopsida</taxon>
        <taxon>eudicotyledons</taxon>
        <taxon>Gunneridae</taxon>
        <taxon>Pentapetalae</taxon>
        <taxon>asterids</taxon>
        <taxon>lamiids</taxon>
        <taxon>Lamiales</taxon>
        <taxon>Gesneriaceae</taxon>
        <taxon>Didymocarpoideae</taxon>
        <taxon>Trichosporeae</taxon>
        <taxon>Loxocarpinae</taxon>
        <taxon>Dorcoceras</taxon>
    </lineage>
</organism>
<protein>
    <submittedName>
        <fullName evidence="2">Mitochondrial phosphate carrier protein 1, mitochondrial</fullName>
    </submittedName>
</protein>
<accession>A0A2Z6ZTB0</accession>
<keyword evidence="3" id="KW-1185">Reference proteome</keyword>
<proteinExistence type="predicted"/>
<dbReference type="AlphaFoldDB" id="A0A2Z6ZTB0"/>
<evidence type="ECO:0000313" key="2">
    <source>
        <dbReference type="EMBL" id="KZT76422.1"/>
    </source>
</evidence>
<gene>
    <name evidence="2" type="ORF">F511_46556</name>
</gene>
<evidence type="ECO:0000313" key="3">
    <source>
        <dbReference type="Proteomes" id="UP000250235"/>
    </source>
</evidence>
<sequence length="127" mass="14166">MGIDQMKHHSVQPGYLKNLPKPIRTKAAQNREKIRGLPRIIGRQKEEHNDSAVHLIIILRSSGATNQPTITGQWYSGTTTQSATTFKSSIGPFRHDDSAGRSKRAKEFSSQRNQAQYVCVNAEQAHA</sequence>
<dbReference type="Proteomes" id="UP000250235">
    <property type="component" value="Unassembled WGS sequence"/>
</dbReference>
<evidence type="ECO:0000256" key="1">
    <source>
        <dbReference type="SAM" id="MobiDB-lite"/>
    </source>
</evidence>
<feature type="region of interest" description="Disordered" evidence="1">
    <location>
        <begin position="1"/>
        <end position="36"/>
    </location>
</feature>
<feature type="region of interest" description="Disordered" evidence="1">
    <location>
        <begin position="86"/>
        <end position="114"/>
    </location>
</feature>